<accession>A0AAP0P2S1</accession>
<gene>
    <name evidence="2" type="ORF">Syun_017115</name>
</gene>
<proteinExistence type="predicted"/>
<sequence length="59" mass="6648">MKNYLERGTTGKSDWMDDEGDWLAIGAFPFATLKYPIVAFLFQFAATLLLDTPHKSHIG</sequence>
<organism evidence="2 3">
    <name type="scientific">Stephania yunnanensis</name>
    <dbReference type="NCBI Taxonomy" id="152371"/>
    <lineage>
        <taxon>Eukaryota</taxon>
        <taxon>Viridiplantae</taxon>
        <taxon>Streptophyta</taxon>
        <taxon>Embryophyta</taxon>
        <taxon>Tracheophyta</taxon>
        <taxon>Spermatophyta</taxon>
        <taxon>Magnoliopsida</taxon>
        <taxon>Ranunculales</taxon>
        <taxon>Menispermaceae</taxon>
        <taxon>Menispermoideae</taxon>
        <taxon>Cissampelideae</taxon>
        <taxon>Stephania</taxon>
    </lineage>
</organism>
<dbReference type="AlphaFoldDB" id="A0AAP0P2S1"/>
<name>A0AAP0P2S1_9MAGN</name>
<comment type="caution">
    <text evidence="2">The sequence shown here is derived from an EMBL/GenBank/DDBJ whole genome shotgun (WGS) entry which is preliminary data.</text>
</comment>
<keyword evidence="3" id="KW-1185">Reference proteome</keyword>
<keyword evidence="1" id="KW-0472">Membrane</keyword>
<dbReference type="Proteomes" id="UP001420932">
    <property type="component" value="Unassembled WGS sequence"/>
</dbReference>
<evidence type="ECO:0000313" key="3">
    <source>
        <dbReference type="Proteomes" id="UP001420932"/>
    </source>
</evidence>
<feature type="transmembrane region" description="Helical" evidence="1">
    <location>
        <begin position="22"/>
        <end position="50"/>
    </location>
</feature>
<dbReference type="EMBL" id="JBBNAF010000007">
    <property type="protein sequence ID" value="KAK9128318.1"/>
    <property type="molecule type" value="Genomic_DNA"/>
</dbReference>
<protein>
    <submittedName>
        <fullName evidence="2">Uncharacterized protein</fullName>
    </submittedName>
</protein>
<evidence type="ECO:0000313" key="2">
    <source>
        <dbReference type="EMBL" id="KAK9128318.1"/>
    </source>
</evidence>
<keyword evidence="1" id="KW-0812">Transmembrane</keyword>
<keyword evidence="1" id="KW-1133">Transmembrane helix</keyword>
<reference evidence="2 3" key="1">
    <citation type="submission" date="2024-01" db="EMBL/GenBank/DDBJ databases">
        <title>Genome assemblies of Stephania.</title>
        <authorList>
            <person name="Yang L."/>
        </authorList>
    </citation>
    <scope>NUCLEOTIDE SEQUENCE [LARGE SCALE GENOMIC DNA]</scope>
    <source>
        <strain evidence="2">YNDBR</strain>
        <tissue evidence="2">Leaf</tissue>
    </source>
</reference>
<evidence type="ECO:0000256" key="1">
    <source>
        <dbReference type="SAM" id="Phobius"/>
    </source>
</evidence>